<evidence type="ECO:0000313" key="5">
    <source>
        <dbReference type="Proteomes" id="UP000054217"/>
    </source>
</evidence>
<feature type="region of interest" description="Disordered" evidence="1">
    <location>
        <begin position="312"/>
        <end position="375"/>
    </location>
</feature>
<feature type="compositionally biased region" description="Pro residues" evidence="1">
    <location>
        <begin position="319"/>
        <end position="351"/>
    </location>
</feature>
<dbReference type="STRING" id="870435.A0A0C3JDU3"/>
<evidence type="ECO:0000259" key="3">
    <source>
        <dbReference type="Pfam" id="PF26640"/>
    </source>
</evidence>
<protein>
    <submittedName>
        <fullName evidence="4">Uncharacterized protein</fullName>
    </submittedName>
</protein>
<dbReference type="Proteomes" id="UP000054217">
    <property type="component" value="Unassembled WGS sequence"/>
</dbReference>
<dbReference type="HOGENOM" id="CLU_000288_138_12_1"/>
<dbReference type="EMBL" id="KN832060">
    <property type="protein sequence ID" value="KIN95811.1"/>
    <property type="molecule type" value="Genomic_DNA"/>
</dbReference>
<evidence type="ECO:0000256" key="1">
    <source>
        <dbReference type="SAM" id="MobiDB-lite"/>
    </source>
</evidence>
<evidence type="ECO:0000313" key="4">
    <source>
        <dbReference type="EMBL" id="KIN95811.1"/>
    </source>
</evidence>
<dbReference type="PANTHER" id="PTHR10622:SF10">
    <property type="entry name" value="HET DOMAIN-CONTAINING PROTEIN"/>
    <property type="match status" value="1"/>
</dbReference>
<proteinExistence type="predicted"/>
<gene>
    <name evidence="4" type="ORF">M404DRAFT_296883</name>
</gene>
<feature type="domain" description="DUF8212" evidence="3">
    <location>
        <begin position="170"/>
        <end position="293"/>
    </location>
</feature>
<dbReference type="InterPro" id="IPR058525">
    <property type="entry name" value="DUF8212"/>
</dbReference>
<sequence>MWLWVDTCCIDKRSSAELSEAINSMYRWYQNSQRCYVYLSDVDDSAFPTKQDFSRPGWVNGWPEWFSRGWTLQELIAPAALEFFNKNWVSIGRKQDLTAALKHITQIPEEVLKDAGVLVSGSTTSGERPLVAHIMSWAADRRTTRVEDRAYSLMGLFDVNMPMLYGEGSKAFQRLQLEIIRVSSDHSIFAWNPNRQLGEWSSVLAADPSCFQGRHDIERVDSSRLVEEVNVYMRKNDELDNGRRNTRRWNIGRRRTHTREWAVDFLKLSMFNVTNVGIQVSLPVVLQSNFDPNPDSVSDVYSPRPYIFPPSPVSTLASPTPPPSPIISPSPIIPPLPITPPPALVVPPSPMSPSTTPTSTRASPPPPLPLSPPLPFRSQSQFSKAMLPCLDRSGNLITLNLVSHGLNHGRSFETVRVNNNSEPRFTSLYLAYIRGNEESYRDLRLDDTRALRYGFIRHGTFPCEITDGIVTLSQGNNLIVLVYANNDAKCRFAVGLGCSLGKVWTRVVCDESSAKQEPWSSWVDFARQVYGILWDVPISQGNYASRNPIVNDAHLSQSIWNARVVCSRSTGSLTFTDVMIDIVQCPGCCTGPLECTYTWPTNHGCRGDRNVLLHIR</sequence>
<dbReference type="OrthoDB" id="2695879at2759"/>
<dbReference type="InParanoid" id="A0A0C3JDU3"/>
<reference evidence="5" key="2">
    <citation type="submission" date="2015-01" db="EMBL/GenBank/DDBJ databases">
        <title>Evolutionary Origins and Diversification of the Mycorrhizal Mutualists.</title>
        <authorList>
            <consortium name="DOE Joint Genome Institute"/>
            <consortium name="Mycorrhizal Genomics Consortium"/>
            <person name="Kohler A."/>
            <person name="Kuo A."/>
            <person name="Nagy L.G."/>
            <person name="Floudas D."/>
            <person name="Copeland A."/>
            <person name="Barry K.W."/>
            <person name="Cichocki N."/>
            <person name="Veneault-Fourrey C."/>
            <person name="LaButti K."/>
            <person name="Lindquist E.A."/>
            <person name="Lipzen A."/>
            <person name="Lundell T."/>
            <person name="Morin E."/>
            <person name="Murat C."/>
            <person name="Riley R."/>
            <person name="Ohm R."/>
            <person name="Sun H."/>
            <person name="Tunlid A."/>
            <person name="Henrissat B."/>
            <person name="Grigoriev I.V."/>
            <person name="Hibbett D.S."/>
            <person name="Martin F."/>
        </authorList>
    </citation>
    <scope>NUCLEOTIDE SEQUENCE [LARGE SCALE GENOMIC DNA]</scope>
    <source>
        <strain evidence="5">Marx 270</strain>
    </source>
</reference>
<dbReference type="InterPro" id="IPR010730">
    <property type="entry name" value="HET"/>
</dbReference>
<feature type="compositionally biased region" description="Pro residues" evidence="1">
    <location>
        <begin position="363"/>
        <end position="375"/>
    </location>
</feature>
<feature type="compositionally biased region" description="Low complexity" evidence="1">
    <location>
        <begin position="352"/>
        <end position="362"/>
    </location>
</feature>
<evidence type="ECO:0000259" key="2">
    <source>
        <dbReference type="Pfam" id="PF06985"/>
    </source>
</evidence>
<dbReference type="Pfam" id="PF06985">
    <property type="entry name" value="HET"/>
    <property type="match status" value="1"/>
</dbReference>
<feature type="domain" description="Heterokaryon incompatibility" evidence="2">
    <location>
        <begin position="2"/>
        <end position="52"/>
    </location>
</feature>
<accession>A0A0C3JDU3</accession>
<dbReference type="Pfam" id="PF26640">
    <property type="entry name" value="DUF8212"/>
    <property type="match status" value="1"/>
</dbReference>
<dbReference type="AlphaFoldDB" id="A0A0C3JDU3"/>
<reference evidence="4 5" key="1">
    <citation type="submission" date="2014-04" db="EMBL/GenBank/DDBJ databases">
        <authorList>
            <consortium name="DOE Joint Genome Institute"/>
            <person name="Kuo A."/>
            <person name="Kohler A."/>
            <person name="Costa M.D."/>
            <person name="Nagy L.G."/>
            <person name="Floudas D."/>
            <person name="Copeland A."/>
            <person name="Barry K.W."/>
            <person name="Cichocki N."/>
            <person name="Veneault-Fourrey C."/>
            <person name="LaButti K."/>
            <person name="Lindquist E.A."/>
            <person name="Lipzen A."/>
            <person name="Lundell T."/>
            <person name="Morin E."/>
            <person name="Murat C."/>
            <person name="Sun H."/>
            <person name="Tunlid A."/>
            <person name="Henrissat B."/>
            <person name="Grigoriev I.V."/>
            <person name="Hibbett D.S."/>
            <person name="Martin F."/>
            <person name="Nordberg H.P."/>
            <person name="Cantor M.N."/>
            <person name="Hua S.X."/>
        </authorList>
    </citation>
    <scope>NUCLEOTIDE SEQUENCE [LARGE SCALE GENOMIC DNA]</scope>
    <source>
        <strain evidence="4 5">Marx 270</strain>
    </source>
</reference>
<keyword evidence="5" id="KW-1185">Reference proteome</keyword>
<name>A0A0C3JDU3_PISTI</name>
<dbReference type="PANTHER" id="PTHR10622">
    <property type="entry name" value="HET DOMAIN-CONTAINING PROTEIN"/>
    <property type="match status" value="1"/>
</dbReference>
<organism evidence="4 5">
    <name type="scientific">Pisolithus tinctorius Marx 270</name>
    <dbReference type="NCBI Taxonomy" id="870435"/>
    <lineage>
        <taxon>Eukaryota</taxon>
        <taxon>Fungi</taxon>
        <taxon>Dikarya</taxon>
        <taxon>Basidiomycota</taxon>
        <taxon>Agaricomycotina</taxon>
        <taxon>Agaricomycetes</taxon>
        <taxon>Agaricomycetidae</taxon>
        <taxon>Boletales</taxon>
        <taxon>Sclerodermatineae</taxon>
        <taxon>Pisolithaceae</taxon>
        <taxon>Pisolithus</taxon>
    </lineage>
</organism>